<gene>
    <name evidence="1" type="ORF">LG219_05960</name>
</gene>
<sequence>MSSYTHLSPEWQQWIVENLARGCQAQTLVQTMIAKGFDAMFANAMVFHFSSNLAQTPPDAAVPTRQLP</sequence>
<accession>A0ABS8BJE6</accession>
<organism evidence="1 2">
    <name type="scientific">Deefgea salmonis</name>
    <dbReference type="NCBI Taxonomy" id="2875502"/>
    <lineage>
        <taxon>Bacteria</taxon>
        <taxon>Pseudomonadati</taxon>
        <taxon>Pseudomonadota</taxon>
        <taxon>Betaproteobacteria</taxon>
        <taxon>Neisseriales</taxon>
        <taxon>Chitinibacteraceae</taxon>
        <taxon>Deefgea</taxon>
    </lineage>
</organism>
<evidence type="ECO:0000313" key="1">
    <source>
        <dbReference type="EMBL" id="MCB5195833.1"/>
    </source>
</evidence>
<evidence type="ECO:0008006" key="3">
    <source>
        <dbReference type="Google" id="ProtNLM"/>
    </source>
</evidence>
<comment type="caution">
    <text evidence="1">The sequence shown here is derived from an EMBL/GenBank/DDBJ whole genome shotgun (WGS) entry which is preliminary data.</text>
</comment>
<reference evidence="1 2" key="1">
    <citation type="submission" date="2021-10" db="EMBL/GenBank/DDBJ databases">
        <authorList>
            <person name="Chen M."/>
        </authorList>
    </citation>
    <scope>NUCLEOTIDE SEQUENCE [LARGE SCALE GENOMIC DNA]</scope>
    <source>
        <strain evidence="1 2">H3-26</strain>
    </source>
</reference>
<dbReference type="RefSeq" id="WP_226763615.1">
    <property type="nucleotide sequence ID" value="NZ_JAJAWG010000002.1"/>
</dbReference>
<proteinExistence type="predicted"/>
<dbReference type="Proteomes" id="UP001198034">
    <property type="component" value="Unassembled WGS sequence"/>
</dbReference>
<name>A0ABS8BJE6_9NEIS</name>
<protein>
    <recommendedName>
        <fullName evidence="3">Transposase</fullName>
    </recommendedName>
</protein>
<keyword evidence="2" id="KW-1185">Reference proteome</keyword>
<dbReference type="EMBL" id="JAJAWG010000002">
    <property type="protein sequence ID" value="MCB5195833.1"/>
    <property type="molecule type" value="Genomic_DNA"/>
</dbReference>
<evidence type="ECO:0000313" key="2">
    <source>
        <dbReference type="Proteomes" id="UP001198034"/>
    </source>
</evidence>